<gene>
    <name evidence="1" type="ORF">POTOM_026482</name>
</gene>
<accession>A0A8X7ZMX8</accession>
<organism evidence="1 2">
    <name type="scientific">Populus tomentosa</name>
    <name type="common">Chinese white poplar</name>
    <dbReference type="NCBI Taxonomy" id="118781"/>
    <lineage>
        <taxon>Eukaryota</taxon>
        <taxon>Viridiplantae</taxon>
        <taxon>Streptophyta</taxon>
        <taxon>Embryophyta</taxon>
        <taxon>Tracheophyta</taxon>
        <taxon>Spermatophyta</taxon>
        <taxon>Magnoliopsida</taxon>
        <taxon>eudicotyledons</taxon>
        <taxon>Gunneridae</taxon>
        <taxon>Pentapetalae</taxon>
        <taxon>rosids</taxon>
        <taxon>fabids</taxon>
        <taxon>Malpighiales</taxon>
        <taxon>Salicaceae</taxon>
        <taxon>Saliceae</taxon>
        <taxon>Populus</taxon>
    </lineage>
</organism>
<evidence type="ECO:0000313" key="1">
    <source>
        <dbReference type="EMBL" id="KAG6770787.1"/>
    </source>
</evidence>
<evidence type="ECO:0000313" key="2">
    <source>
        <dbReference type="Proteomes" id="UP000886885"/>
    </source>
</evidence>
<dbReference type="PANTHER" id="PTHR47076">
    <property type="entry name" value="NHL DOMAIN PROTEIN"/>
    <property type="match status" value="1"/>
</dbReference>
<sequence>MESIGESSVPLVDTLYAEDYEEAVTSSWCGCFQGFCWRPRQGSSNGMERNLMLKQEEVIIKDGWLVEKVKKVKEISKILAGPKWKNFIRRFSNNNKKRSRMQCQYDPQSYALNFDEGFGREVDSEYPDFSARYAAPIGISNGELAHETAVLQLYCRPRQASKSGIEGHLMHQQEEIKRDGWLVEKVKKARETSEVLAGPKCKNFDDGAPDSDVVAEISQLFYQLQLRLTH</sequence>
<dbReference type="Proteomes" id="UP000886885">
    <property type="component" value="Chromosome 6D"/>
</dbReference>
<protein>
    <submittedName>
        <fullName evidence="1">Uncharacterized protein</fullName>
    </submittedName>
</protein>
<dbReference type="PANTHER" id="PTHR47076:SF1">
    <property type="entry name" value="NHL DOMAIN PROTEIN"/>
    <property type="match status" value="1"/>
</dbReference>
<dbReference type="EMBL" id="JAAWWB010000012">
    <property type="protein sequence ID" value="KAG6770787.1"/>
    <property type="molecule type" value="Genomic_DNA"/>
</dbReference>
<reference evidence="1" key="1">
    <citation type="journal article" date="2020" name="bioRxiv">
        <title>Hybrid origin of Populus tomentosa Carr. identified through genome sequencing and phylogenomic analysis.</title>
        <authorList>
            <person name="An X."/>
            <person name="Gao K."/>
            <person name="Chen Z."/>
            <person name="Li J."/>
            <person name="Yang X."/>
            <person name="Yang X."/>
            <person name="Zhou J."/>
            <person name="Guo T."/>
            <person name="Zhao T."/>
            <person name="Huang S."/>
            <person name="Miao D."/>
            <person name="Khan W.U."/>
            <person name="Rao P."/>
            <person name="Ye M."/>
            <person name="Lei B."/>
            <person name="Liao W."/>
            <person name="Wang J."/>
            <person name="Ji L."/>
            <person name="Li Y."/>
            <person name="Guo B."/>
            <person name="Mustafa N.S."/>
            <person name="Li S."/>
            <person name="Yun Q."/>
            <person name="Keller S.R."/>
            <person name="Mao J."/>
            <person name="Zhang R."/>
            <person name="Strauss S.H."/>
        </authorList>
    </citation>
    <scope>NUCLEOTIDE SEQUENCE</scope>
    <source>
        <strain evidence="1">GM15</strain>
        <tissue evidence="1">Leaf</tissue>
    </source>
</reference>
<dbReference type="AlphaFoldDB" id="A0A8X7ZMX8"/>
<name>A0A8X7ZMX8_POPTO</name>
<comment type="caution">
    <text evidence="1">The sequence shown here is derived from an EMBL/GenBank/DDBJ whole genome shotgun (WGS) entry which is preliminary data.</text>
</comment>
<dbReference type="OrthoDB" id="1934748at2759"/>
<proteinExistence type="predicted"/>
<keyword evidence="2" id="KW-1185">Reference proteome</keyword>